<sequence length="114" mass="12502">MKLITTQESIRNAPSSGMTSGSSHGWSGPFTILKVSPYGHAEIQNDRDGTKFMVNGQRLKHYLGEVRIFTYQPPLNIDNEGSQANDVKRALDGRRTILCFSGSTAPRLGAQIHA</sequence>
<evidence type="ECO:0000256" key="1">
    <source>
        <dbReference type="SAM" id="MobiDB-lite"/>
    </source>
</evidence>
<dbReference type="EMBL" id="JASCZI010091633">
    <property type="protein sequence ID" value="MED6150865.1"/>
    <property type="molecule type" value="Genomic_DNA"/>
</dbReference>
<reference evidence="2 3" key="1">
    <citation type="journal article" date="2023" name="Plants (Basel)">
        <title>Bridging the Gap: Combining Genomics and Transcriptomics Approaches to Understand Stylosanthes scabra, an Orphan Legume from the Brazilian Caatinga.</title>
        <authorList>
            <person name="Ferreira-Neto J.R.C."/>
            <person name="da Silva M.D."/>
            <person name="Binneck E."/>
            <person name="de Melo N.F."/>
            <person name="da Silva R.H."/>
            <person name="de Melo A.L.T.M."/>
            <person name="Pandolfi V."/>
            <person name="Bustamante F.O."/>
            <person name="Brasileiro-Vidal A.C."/>
            <person name="Benko-Iseppon A.M."/>
        </authorList>
    </citation>
    <scope>NUCLEOTIDE SEQUENCE [LARGE SCALE GENOMIC DNA]</scope>
    <source>
        <tissue evidence="2">Leaves</tissue>
    </source>
</reference>
<comment type="caution">
    <text evidence="2">The sequence shown here is derived from an EMBL/GenBank/DDBJ whole genome shotgun (WGS) entry which is preliminary data.</text>
</comment>
<feature type="region of interest" description="Disordered" evidence="1">
    <location>
        <begin position="1"/>
        <end position="24"/>
    </location>
</feature>
<keyword evidence="3" id="KW-1185">Reference proteome</keyword>
<evidence type="ECO:0000313" key="2">
    <source>
        <dbReference type="EMBL" id="MED6150865.1"/>
    </source>
</evidence>
<evidence type="ECO:0000313" key="3">
    <source>
        <dbReference type="Proteomes" id="UP001341840"/>
    </source>
</evidence>
<organism evidence="2 3">
    <name type="scientific">Stylosanthes scabra</name>
    <dbReference type="NCBI Taxonomy" id="79078"/>
    <lineage>
        <taxon>Eukaryota</taxon>
        <taxon>Viridiplantae</taxon>
        <taxon>Streptophyta</taxon>
        <taxon>Embryophyta</taxon>
        <taxon>Tracheophyta</taxon>
        <taxon>Spermatophyta</taxon>
        <taxon>Magnoliopsida</taxon>
        <taxon>eudicotyledons</taxon>
        <taxon>Gunneridae</taxon>
        <taxon>Pentapetalae</taxon>
        <taxon>rosids</taxon>
        <taxon>fabids</taxon>
        <taxon>Fabales</taxon>
        <taxon>Fabaceae</taxon>
        <taxon>Papilionoideae</taxon>
        <taxon>50 kb inversion clade</taxon>
        <taxon>dalbergioids sensu lato</taxon>
        <taxon>Dalbergieae</taxon>
        <taxon>Pterocarpus clade</taxon>
        <taxon>Stylosanthes</taxon>
    </lineage>
</organism>
<accession>A0ABU6TR13</accession>
<gene>
    <name evidence="2" type="ORF">PIB30_076716</name>
</gene>
<proteinExistence type="predicted"/>
<name>A0ABU6TR13_9FABA</name>
<dbReference type="Proteomes" id="UP001341840">
    <property type="component" value="Unassembled WGS sequence"/>
</dbReference>
<protein>
    <submittedName>
        <fullName evidence="2">Uncharacterized protein</fullName>
    </submittedName>
</protein>